<gene>
    <name evidence="8" type="primary">MED6</name>
    <name evidence="10" type="ORF">QBC42DRAFT_257584</name>
</gene>
<keyword evidence="4 8" id="KW-0805">Transcription regulation</keyword>
<evidence type="ECO:0000256" key="9">
    <source>
        <dbReference type="SAM" id="MobiDB-lite"/>
    </source>
</evidence>
<comment type="caution">
    <text evidence="10">The sequence shown here is derived from an EMBL/GenBank/DDBJ whole genome shotgun (WGS) entry which is preliminary data.</text>
</comment>
<evidence type="ECO:0000256" key="1">
    <source>
        <dbReference type="ARBA" id="ARBA00004123"/>
    </source>
</evidence>
<dbReference type="GO" id="GO:0006357">
    <property type="term" value="P:regulation of transcription by RNA polymerase II"/>
    <property type="evidence" value="ECO:0007669"/>
    <property type="project" value="InterPro"/>
</dbReference>
<reference evidence="10" key="2">
    <citation type="submission" date="2023-06" db="EMBL/GenBank/DDBJ databases">
        <authorList>
            <consortium name="Lawrence Berkeley National Laboratory"/>
            <person name="Mondo S.J."/>
            <person name="Hensen N."/>
            <person name="Bonometti L."/>
            <person name="Westerberg I."/>
            <person name="Brannstrom I.O."/>
            <person name="Guillou S."/>
            <person name="Cros-Aarteil S."/>
            <person name="Calhoun S."/>
            <person name="Haridas S."/>
            <person name="Kuo A."/>
            <person name="Pangilinan J."/>
            <person name="Riley R."/>
            <person name="Labutti K."/>
            <person name="Andreopoulos B."/>
            <person name="Lipzen A."/>
            <person name="Chen C."/>
            <person name="Yanf M."/>
            <person name="Daum C."/>
            <person name="Ng V."/>
            <person name="Clum A."/>
            <person name="Steindorff A."/>
            <person name="Ohm R."/>
            <person name="Martin F."/>
            <person name="Silar P."/>
            <person name="Natvig D."/>
            <person name="Lalanne C."/>
            <person name="Gautier V."/>
            <person name="Ament-Velasquez S.L."/>
            <person name="Kruys A."/>
            <person name="Hutchinson M.I."/>
            <person name="Powell A.J."/>
            <person name="Barry K."/>
            <person name="Miller A.N."/>
            <person name="Grigoriev I.V."/>
            <person name="Debuchy R."/>
            <person name="Gladieux P."/>
            <person name="Thoren M.H."/>
            <person name="Johannesson H."/>
        </authorList>
    </citation>
    <scope>NUCLEOTIDE SEQUENCE</scope>
    <source>
        <strain evidence="10">PSN324</strain>
    </source>
</reference>
<comment type="subunit">
    <text evidence="8">Component of the Mediator complex.</text>
</comment>
<keyword evidence="8" id="KW-0010">Activator</keyword>
<feature type="region of interest" description="Disordered" evidence="9">
    <location>
        <begin position="255"/>
        <end position="315"/>
    </location>
</feature>
<feature type="compositionally biased region" description="Polar residues" evidence="9">
    <location>
        <begin position="275"/>
        <end position="284"/>
    </location>
</feature>
<evidence type="ECO:0000313" key="11">
    <source>
        <dbReference type="Proteomes" id="UP001321749"/>
    </source>
</evidence>
<evidence type="ECO:0000256" key="3">
    <source>
        <dbReference type="ARBA" id="ARBA00020634"/>
    </source>
</evidence>
<sequence>MPRERQLDEIGWRDNPDALFMGGIHNNTVLYYFAQSSFYDKTSNNEILFQQGCNNPNMAQFLATRELFEGRLRTMSGLEFVVAQEPAETGPGAGTGVWVINKQTRRKRQGEEDEIIVHSTYFLCDGTIFMAPSLADVLSMRIAHISHYISQILPQASEVQTWSPSHGRVYNKPPVDKSTSTATADDETAPPEPAKLQLRHQDPTDDVPPPSLFDDILMIHEHHGHHYMDENPITGKPGEFILSSTGRPKLSLLPAPANKGIPPNLTGKLPALNTKAAQASNESPVNAKATKSPKTPGGGPGKLKRRKSKVAVTPS</sequence>
<dbReference type="PANTHER" id="PTHR13104">
    <property type="entry name" value="MED-6-RELATED"/>
    <property type="match status" value="1"/>
</dbReference>
<dbReference type="Gene3D" id="3.10.450.580">
    <property type="entry name" value="Mediator complex, subunit Med6"/>
    <property type="match status" value="1"/>
</dbReference>
<feature type="region of interest" description="Disordered" evidence="9">
    <location>
        <begin position="164"/>
        <end position="209"/>
    </location>
</feature>
<comment type="function">
    <text evidence="8">Component of the Mediator complex, a coactivator involved in the regulated transcription of nearly all RNA polymerase II-dependent genes. Mediator functions as a bridge to convey information from gene-specific regulatory proteins to the basal RNA polymerase II transcription machinery. Mediator is recruited to promoters by direct interactions with regulatory proteins and serves as a scaffold for the assembly of a functional preinitiation complex with RNA polymerase II and the general transcription factors.</text>
</comment>
<name>A0AAV9I7R4_9PEZI</name>
<comment type="similarity">
    <text evidence="2 8">Belongs to the Mediator complex subunit 6 family.</text>
</comment>
<keyword evidence="6 8" id="KW-0539">Nucleus</keyword>
<evidence type="ECO:0000256" key="4">
    <source>
        <dbReference type="ARBA" id="ARBA00023015"/>
    </source>
</evidence>
<keyword evidence="5 8" id="KW-0804">Transcription</keyword>
<dbReference type="Proteomes" id="UP001321749">
    <property type="component" value="Unassembled WGS sequence"/>
</dbReference>
<dbReference type="InterPro" id="IPR007018">
    <property type="entry name" value="Mediator_Med6"/>
</dbReference>
<dbReference type="GO" id="GO:0003712">
    <property type="term" value="F:transcription coregulator activity"/>
    <property type="evidence" value="ECO:0007669"/>
    <property type="project" value="InterPro"/>
</dbReference>
<dbReference type="EMBL" id="MU864928">
    <property type="protein sequence ID" value="KAK4467061.1"/>
    <property type="molecule type" value="Genomic_DNA"/>
</dbReference>
<evidence type="ECO:0000256" key="6">
    <source>
        <dbReference type="ARBA" id="ARBA00023242"/>
    </source>
</evidence>
<comment type="subcellular location">
    <subcellularLocation>
        <location evidence="1 8">Nucleus</location>
    </subcellularLocation>
</comment>
<organism evidence="10 11">
    <name type="scientific">Cladorrhinum samala</name>
    <dbReference type="NCBI Taxonomy" id="585594"/>
    <lineage>
        <taxon>Eukaryota</taxon>
        <taxon>Fungi</taxon>
        <taxon>Dikarya</taxon>
        <taxon>Ascomycota</taxon>
        <taxon>Pezizomycotina</taxon>
        <taxon>Sordariomycetes</taxon>
        <taxon>Sordariomycetidae</taxon>
        <taxon>Sordariales</taxon>
        <taxon>Podosporaceae</taxon>
        <taxon>Cladorrhinum</taxon>
    </lineage>
</organism>
<evidence type="ECO:0000256" key="2">
    <source>
        <dbReference type="ARBA" id="ARBA00007526"/>
    </source>
</evidence>
<protein>
    <recommendedName>
        <fullName evidence="3 8">Mediator of RNA polymerase II transcription subunit 6</fullName>
    </recommendedName>
    <alternativeName>
        <fullName evidence="7 8">Mediator complex subunit 6</fullName>
    </alternativeName>
</protein>
<evidence type="ECO:0000256" key="7">
    <source>
        <dbReference type="ARBA" id="ARBA00031259"/>
    </source>
</evidence>
<dbReference type="Pfam" id="PF04934">
    <property type="entry name" value="Med6"/>
    <property type="match status" value="1"/>
</dbReference>
<dbReference type="AlphaFoldDB" id="A0AAV9I7R4"/>
<accession>A0AAV9I7R4</accession>
<reference evidence="10" key="1">
    <citation type="journal article" date="2023" name="Mol. Phylogenet. Evol.">
        <title>Genome-scale phylogeny and comparative genomics of the fungal order Sordariales.</title>
        <authorList>
            <person name="Hensen N."/>
            <person name="Bonometti L."/>
            <person name="Westerberg I."/>
            <person name="Brannstrom I.O."/>
            <person name="Guillou S."/>
            <person name="Cros-Aarteil S."/>
            <person name="Calhoun S."/>
            <person name="Haridas S."/>
            <person name="Kuo A."/>
            <person name="Mondo S."/>
            <person name="Pangilinan J."/>
            <person name="Riley R."/>
            <person name="LaButti K."/>
            <person name="Andreopoulos B."/>
            <person name="Lipzen A."/>
            <person name="Chen C."/>
            <person name="Yan M."/>
            <person name="Daum C."/>
            <person name="Ng V."/>
            <person name="Clum A."/>
            <person name="Steindorff A."/>
            <person name="Ohm R.A."/>
            <person name="Martin F."/>
            <person name="Silar P."/>
            <person name="Natvig D.O."/>
            <person name="Lalanne C."/>
            <person name="Gautier V."/>
            <person name="Ament-Velasquez S.L."/>
            <person name="Kruys A."/>
            <person name="Hutchinson M.I."/>
            <person name="Powell A.J."/>
            <person name="Barry K."/>
            <person name="Miller A.N."/>
            <person name="Grigoriev I.V."/>
            <person name="Debuchy R."/>
            <person name="Gladieux P."/>
            <person name="Hiltunen Thoren M."/>
            <person name="Johannesson H."/>
        </authorList>
    </citation>
    <scope>NUCLEOTIDE SEQUENCE</scope>
    <source>
        <strain evidence="10">PSN324</strain>
    </source>
</reference>
<dbReference type="InterPro" id="IPR038566">
    <property type="entry name" value="Mediator_Med6_sf"/>
</dbReference>
<evidence type="ECO:0000313" key="10">
    <source>
        <dbReference type="EMBL" id="KAK4467061.1"/>
    </source>
</evidence>
<evidence type="ECO:0000256" key="8">
    <source>
        <dbReference type="RuleBase" id="RU364143"/>
    </source>
</evidence>
<dbReference type="GO" id="GO:0016592">
    <property type="term" value="C:mediator complex"/>
    <property type="evidence" value="ECO:0007669"/>
    <property type="project" value="InterPro"/>
</dbReference>
<evidence type="ECO:0000256" key="5">
    <source>
        <dbReference type="ARBA" id="ARBA00023163"/>
    </source>
</evidence>
<proteinExistence type="inferred from homology"/>
<keyword evidence="11" id="KW-1185">Reference proteome</keyword>